<keyword evidence="3" id="KW-1185">Reference proteome</keyword>
<reference evidence="2 3" key="1">
    <citation type="journal article" date="2015" name="Sci. Rep.">
        <title>Genome of the facultative scuticociliatosis pathogen Pseudocohnilembus persalinus provides insight into its virulence through horizontal gene transfer.</title>
        <authorList>
            <person name="Xiong J."/>
            <person name="Wang G."/>
            <person name="Cheng J."/>
            <person name="Tian M."/>
            <person name="Pan X."/>
            <person name="Warren A."/>
            <person name="Jiang C."/>
            <person name="Yuan D."/>
            <person name="Miao W."/>
        </authorList>
    </citation>
    <scope>NUCLEOTIDE SEQUENCE [LARGE SCALE GENOMIC DNA]</scope>
    <source>
        <strain evidence="2">36N120E</strain>
    </source>
</reference>
<dbReference type="EMBL" id="LDAU01000149">
    <property type="protein sequence ID" value="KRX02929.1"/>
    <property type="molecule type" value="Genomic_DNA"/>
</dbReference>
<accession>A0A0V0QLJ1</accession>
<sequence length="261" mass="30938">MGNQLNTNQIKNGHIENNELDLMNTNKPETLYNIKRKNKDQISLNLLTDLNPDDNLEMVIKSRKIQPIHKKQFSHVDVINQKNPIPSPFYQSNQQIRFDDELKVNSSVISQVNNSSIDDYKLNEFLQVIKNDAQQDFQKLEELENNENNKNDQTNNQTKFLENQKSFKQDQTIQNQQEQENEDQQQKEFKQIEIAPLRKKNYFASNNYELIINQHNQQNKQQITDEETLFKLIQNNKPISEFVSGNQRQIIKNIMIKFVFK</sequence>
<protein>
    <submittedName>
        <fullName evidence="2">Uncharacterized protein</fullName>
    </submittedName>
</protein>
<proteinExistence type="predicted"/>
<evidence type="ECO:0000256" key="1">
    <source>
        <dbReference type="SAM" id="MobiDB-lite"/>
    </source>
</evidence>
<feature type="region of interest" description="Disordered" evidence="1">
    <location>
        <begin position="167"/>
        <end position="188"/>
    </location>
</feature>
<dbReference type="InParanoid" id="A0A0V0QLJ1"/>
<evidence type="ECO:0000313" key="3">
    <source>
        <dbReference type="Proteomes" id="UP000054937"/>
    </source>
</evidence>
<gene>
    <name evidence="2" type="ORF">PPERSA_09051</name>
</gene>
<evidence type="ECO:0000313" key="2">
    <source>
        <dbReference type="EMBL" id="KRX02929.1"/>
    </source>
</evidence>
<organism evidence="2 3">
    <name type="scientific">Pseudocohnilembus persalinus</name>
    <name type="common">Ciliate</name>
    <dbReference type="NCBI Taxonomy" id="266149"/>
    <lineage>
        <taxon>Eukaryota</taxon>
        <taxon>Sar</taxon>
        <taxon>Alveolata</taxon>
        <taxon>Ciliophora</taxon>
        <taxon>Intramacronucleata</taxon>
        <taxon>Oligohymenophorea</taxon>
        <taxon>Scuticociliatia</taxon>
        <taxon>Philasterida</taxon>
        <taxon>Pseudocohnilembidae</taxon>
        <taxon>Pseudocohnilembus</taxon>
    </lineage>
</organism>
<dbReference type="Proteomes" id="UP000054937">
    <property type="component" value="Unassembled WGS sequence"/>
</dbReference>
<name>A0A0V0QLJ1_PSEPJ</name>
<dbReference type="AlphaFoldDB" id="A0A0V0QLJ1"/>
<feature type="compositionally biased region" description="Low complexity" evidence="1">
    <location>
        <begin position="169"/>
        <end position="178"/>
    </location>
</feature>
<comment type="caution">
    <text evidence="2">The sequence shown here is derived from an EMBL/GenBank/DDBJ whole genome shotgun (WGS) entry which is preliminary data.</text>
</comment>